<comment type="caution">
    <text evidence="1">The sequence shown here is derived from an EMBL/GenBank/DDBJ whole genome shotgun (WGS) entry which is preliminary data.</text>
</comment>
<accession>A0ABP8QT95</accession>
<evidence type="ECO:0000313" key="1">
    <source>
        <dbReference type="EMBL" id="GAA4509280.1"/>
    </source>
</evidence>
<keyword evidence="2" id="KW-1185">Reference proteome</keyword>
<reference evidence="2" key="1">
    <citation type="journal article" date="2019" name="Int. J. Syst. Evol. Microbiol.">
        <title>The Global Catalogue of Microorganisms (GCM) 10K type strain sequencing project: providing services to taxonomists for standard genome sequencing and annotation.</title>
        <authorList>
            <consortium name="The Broad Institute Genomics Platform"/>
            <consortium name="The Broad Institute Genome Sequencing Center for Infectious Disease"/>
            <person name="Wu L."/>
            <person name="Ma J."/>
        </authorList>
    </citation>
    <scope>NUCLEOTIDE SEQUENCE [LARGE SCALE GENOMIC DNA]</scope>
    <source>
        <strain evidence="2">JCM 17933</strain>
    </source>
</reference>
<gene>
    <name evidence="1" type="ORF">GCM10023191_070290</name>
</gene>
<name>A0ABP8QT95_9ACTN</name>
<dbReference type="RefSeq" id="WP_345471256.1">
    <property type="nucleotide sequence ID" value="NZ_BAABHF010000043.1"/>
</dbReference>
<evidence type="ECO:0000313" key="2">
    <source>
        <dbReference type="Proteomes" id="UP001500503"/>
    </source>
</evidence>
<dbReference type="EMBL" id="BAABHF010000043">
    <property type="protein sequence ID" value="GAA4509280.1"/>
    <property type="molecule type" value="Genomic_DNA"/>
</dbReference>
<sequence>MAWFLIGWGKRCRRPVRRSFNAVTDDDMLSVARHPRNQEMSLRDIAGGTAG</sequence>
<proteinExistence type="predicted"/>
<organism evidence="1 2">
    <name type="scientific">Actinoallomurus oryzae</name>
    <dbReference type="NCBI Taxonomy" id="502180"/>
    <lineage>
        <taxon>Bacteria</taxon>
        <taxon>Bacillati</taxon>
        <taxon>Actinomycetota</taxon>
        <taxon>Actinomycetes</taxon>
        <taxon>Streptosporangiales</taxon>
        <taxon>Thermomonosporaceae</taxon>
        <taxon>Actinoallomurus</taxon>
    </lineage>
</organism>
<protein>
    <submittedName>
        <fullName evidence="1">Uncharacterized protein</fullName>
    </submittedName>
</protein>
<dbReference type="Proteomes" id="UP001500503">
    <property type="component" value="Unassembled WGS sequence"/>
</dbReference>